<dbReference type="EMBL" id="CM042050">
    <property type="protein sequence ID" value="KAI3735555.1"/>
    <property type="molecule type" value="Genomic_DNA"/>
</dbReference>
<sequence>MYVDFLNGLDCGIENVDILIEQDIPKENPNVHSNSSSDERSKDGDANFDDSFEDIDNDDGPEHNMYVPNMHLDQVIKNITTYEGRSREL</sequence>
<comment type="caution">
    <text evidence="1">The sequence shown here is derived from an EMBL/GenBank/DDBJ whole genome shotgun (WGS) entry which is preliminary data.</text>
</comment>
<evidence type="ECO:0000313" key="1">
    <source>
        <dbReference type="EMBL" id="KAI3735555.1"/>
    </source>
</evidence>
<dbReference type="Proteomes" id="UP001055879">
    <property type="component" value="Linkage Group LG04"/>
</dbReference>
<accession>A0ACB9CMS5</accession>
<name>A0ACB9CMS5_ARCLA</name>
<proteinExistence type="predicted"/>
<evidence type="ECO:0000313" key="2">
    <source>
        <dbReference type="Proteomes" id="UP001055879"/>
    </source>
</evidence>
<reference evidence="1 2" key="2">
    <citation type="journal article" date="2022" name="Mol. Ecol. Resour.">
        <title>The genomes of chicory, endive, great burdock and yacon provide insights into Asteraceae paleo-polyploidization history and plant inulin production.</title>
        <authorList>
            <person name="Fan W."/>
            <person name="Wang S."/>
            <person name="Wang H."/>
            <person name="Wang A."/>
            <person name="Jiang F."/>
            <person name="Liu H."/>
            <person name="Zhao H."/>
            <person name="Xu D."/>
            <person name="Zhang Y."/>
        </authorList>
    </citation>
    <scope>NUCLEOTIDE SEQUENCE [LARGE SCALE GENOMIC DNA]</scope>
    <source>
        <strain evidence="2">cv. Niubang</strain>
    </source>
</reference>
<organism evidence="1 2">
    <name type="scientific">Arctium lappa</name>
    <name type="common">Greater burdock</name>
    <name type="synonym">Lappa major</name>
    <dbReference type="NCBI Taxonomy" id="4217"/>
    <lineage>
        <taxon>Eukaryota</taxon>
        <taxon>Viridiplantae</taxon>
        <taxon>Streptophyta</taxon>
        <taxon>Embryophyta</taxon>
        <taxon>Tracheophyta</taxon>
        <taxon>Spermatophyta</taxon>
        <taxon>Magnoliopsida</taxon>
        <taxon>eudicotyledons</taxon>
        <taxon>Gunneridae</taxon>
        <taxon>Pentapetalae</taxon>
        <taxon>asterids</taxon>
        <taxon>campanulids</taxon>
        <taxon>Asterales</taxon>
        <taxon>Asteraceae</taxon>
        <taxon>Carduoideae</taxon>
        <taxon>Cardueae</taxon>
        <taxon>Arctiinae</taxon>
        <taxon>Arctium</taxon>
    </lineage>
</organism>
<keyword evidence="2" id="KW-1185">Reference proteome</keyword>
<gene>
    <name evidence="1" type="ORF">L6452_15061</name>
</gene>
<reference evidence="2" key="1">
    <citation type="journal article" date="2022" name="Mol. Ecol. Resour.">
        <title>The genomes of chicory, endive, great burdock and yacon provide insights into Asteraceae palaeo-polyploidization history and plant inulin production.</title>
        <authorList>
            <person name="Fan W."/>
            <person name="Wang S."/>
            <person name="Wang H."/>
            <person name="Wang A."/>
            <person name="Jiang F."/>
            <person name="Liu H."/>
            <person name="Zhao H."/>
            <person name="Xu D."/>
            <person name="Zhang Y."/>
        </authorList>
    </citation>
    <scope>NUCLEOTIDE SEQUENCE [LARGE SCALE GENOMIC DNA]</scope>
    <source>
        <strain evidence="2">cv. Niubang</strain>
    </source>
</reference>
<protein>
    <submittedName>
        <fullName evidence="1">Uncharacterized protein</fullName>
    </submittedName>
</protein>